<reference evidence="1 2" key="1">
    <citation type="submission" date="2015-12" db="EMBL/GenBank/DDBJ databases">
        <title>Draft Genome Sequence of Desulfitobacterium hafniense Strain DH, a Sulfate-reducing Bacterium Isolated from Paddy Soils.</title>
        <authorList>
            <person name="Bao P."/>
            <person name="Zhang X."/>
            <person name="Li G."/>
        </authorList>
    </citation>
    <scope>NUCLEOTIDE SEQUENCE [LARGE SCALE GENOMIC DNA]</scope>
    <source>
        <strain evidence="1 2">DH</strain>
    </source>
</reference>
<evidence type="ECO:0000313" key="2">
    <source>
        <dbReference type="Proteomes" id="UP000054623"/>
    </source>
</evidence>
<gene>
    <name evidence="1" type="ORF">AT727_03715</name>
</gene>
<name>A0A0W1JKI0_DESHA</name>
<evidence type="ECO:0000313" key="1">
    <source>
        <dbReference type="EMBL" id="KTE92051.1"/>
    </source>
</evidence>
<organism evidence="1 2">
    <name type="scientific">Desulfitobacterium hafniense</name>
    <name type="common">Desulfitobacterium frappieri</name>
    <dbReference type="NCBI Taxonomy" id="49338"/>
    <lineage>
        <taxon>Bacteria</taxon>
        <taxon>Bacillati</taxon>
        <taxon>Bacillota</taxon>
        <taxon>Clostridia</taxon>
        <taxon>Eubacteriales</taxon>
        <taxon>Desulfitobacteriaceae</taxon>
        <taxon>Desulfitobacterium</taxon>
    </lineage>
</organism>
<dbReference type="EMBL" id="LOCK01000017">
    <property type="protein sequence ID" value="KTE92051.1"/>
    <property type="molecule type" value="Genomic_DNA"/>
</dbReference>
<proteinExistence type="predicted"/>
<sequence>MLNNVIFKDLLFAPKSAGEIFFVRRNHHKFKHSLPTLMCLEEIMGMIILSWYGRKQALSGQAPCLSYQTGARLLLFCSVFSDKTLLVFLTSLGDGLL</sequence>
<dbReference type="Proteomes" id="UP000054623">
    <property type="component" value="Unassembled WGS sequence"/>
</dbReference>
<accession>A0A0W1JKI0</accession>
<protein>
    <submittedName>
        <fullName evidence="1">Uncharacterized protein</fullName>
    </submittedName>
</protein>
<comment type="caution">
    <text evidence="1">The sequence shown here is derived from an EMBL/GenBank/DDBJ whole genome shotgun (WGS) entry which is preliminary data.</text>
</comment>
<dbReference type="AlphaFoldDB" id="A0A0W1JKI0"/>